<reference evidence="2 3" key="1">
    <citation type="submission" date="2017-12" db="EMBL/GenBank/DDBJ databases">
        <authorList>
            <person name="Hurst M.R.H."/>
        </authorList>
    </citation>
    <scope>NUCLEOTIDE SEQUENCE [LARGE SCALE GENOMIC DNA]</scope>
    <source>
        <strain evidence="2 3">SY-3-19</strain>
    </source>
</reference>
<evidence type="ECO:0000313" key="3">
    <source>
        <dbReference type="Proteomes" id="UP000239504"/>
    </source>
</evidence>
<dbReference type="OrthoDB" id="213519at2"/>
<name>A0A2S7K7A8_9PROT</name>
<proteinExistence type="predicted"/>
<protein>
    <submittedName>
        <fullName evidence="2">CelD-like protein</fullName>
    </submittedName>
</protein>
<dbReference type="SUPFAM" id="SSF55729">
    <property type="entry name" value="Acyl-CoA N-acyltransferases (Nat)"/>
    <property type="match status" value="1"/>
</dbReference>
<dbReference type="AlphaFoldDB" id="A0A2S7K7A8"/>
<accession>A0A2S7K7A8</accession>
<dbReference type="RefSeq" id="WP_104829592.1">
    <property type="nucleotide sequence ID" value="NZ_PJCH01000005.1"/>
</dbReference>
<feature type="domain" description="BioF2-like acetyltransferase" evidence="1">
    <location>
        <begin position="186"/>
        <end position="318"/>
    </location>
</feature>
<dbReference type="InterPro" id="IPR038740">
    <property type="entry name" value="BioF2-like_GNAT_dom"/>
</dbReference>
<gene>
    <name evidence="2" type="ORF">CW354_08600</name>
</gene>
<dbReference type="EMBL" id="PJCH01000005">
    <property type="protein sequence ID" value="PQA88348.1"/>
    <property type="molecule type" value="Genomic_DNA"/>
</dbReference>
<keyword evidence="3" id="KW-1185">Reference proteome</keyword>
<evidence type="ECO:0000259" key="1">
    <source>
        <dbReference type="Pfam" id="PF13480"/>
    </source>
</evidence>
<dbReference type="InterPro" id="IPR016181">
    <property type="entry name" value="Acyl_CoA_acyltransferase"/>
</dbReference>
<evidence type="ECO:0000313" key="2">
    <source>
        <dbReference type="EMBL" id="PQA88348.1"/>
    </source>
</evidence>
<comment type="caution">
    <text evidence="2">The sequence shown here is derived from an EMBL/GenBank/DDBJ whole genome shotgun (WGS) entry which is preliminary data.</text>
</comment>
<sequence length="376" mass="41574">MSAELERIETLKTRGALVAPGEAPGLCDAWAALCGDLLEENPFFAPEALLPALKAYASERVRLACIWSGEALIALLPVVKRRVYARLPVAYWATWTHPHCYYGAPLIRRGFEEAAFAGLYELLCEGEEGRAFVRLARLDRDRPAMKAAQSAAETERRLAYDAGAVARAMLPSGASAEATLAVHVRKKKRKELARLKKRLEEKGTLTLRLLSLADDLRQWTEDFLALEDKGWKGKAKTSLKSDGKDAAWFRETLAAMDKRAQLHFLRLDLDEKPVAMLATLISNGAAYSLKICHDPDYARYSPGVMIEIEAMRSLLTRPDFRFADSCAAPDHTMINGLWRARRVVTGLNVSGRSVSARGSLGLARLLEGARARLPKG</sequence>
<dbReference type="Proteomes" id="UP000239504">
    <property type="component" value="Unassembled WGS sequence"/>
</dbReference>
<organism evidence="2 3">
    <name type="scientific">Hyphococcus luteus</name>
    <dbReference type="NCBI Taxonomy" id="2058213"/>
    <lineage>
        <taxon>Bacteria</taxon>
        <taxon>Pseudomonadati</taxon>
        <taxon>Pseudomonadota</taxon>
        <taxon>Alphaproteobacteria</taxon>
        <taxon>Parvularculales</taxon>
        <taxon>Parvularculaceae</taxon>
        <taxon>Hyphococcus</taxon>
    </lineage>
</organism>
<dbReference type="Pfam" id="PF13480">
    <property type="entry name" value="Acetyltransf_6"/>
    <property type="match status" value="1"/>
</dbReference>